<dbReference type="GO" id="GO:0005351">
    <property type="term" value="F:carbohydrate:proton symporter activity"/>
    <property type="evidence" value="ECO:0007669"/>
    <property type="project" value="TreeGrafter"/>
</dbReference>
<feature type="transmembrane region" description="Helical" evidence="8">
    <location>
        <begin position="60"/>
        <end position="80"/>
    </location>
</feature>
<dbReference type="GO" id="GO:0016020">
    <property type="term" value="C:membrane"/>
    <property type="evidence" value="ECO:0007669"/>
    <property type="project" value="UniProtKB-SubCell"/>
</dbReference>
<dbReference type="OrthoDB" id="6133115at2759"/>
<proteinExistence type="inferred from homology"/>
<evidence type="ECO:0000256" key="5">
    <source>
        <dbReference type="ARBA" id="ARBA00022989"/>
    </source>
</evidence>
<dbReference type="InterPro" id="IPR005828">
    <property type="entry name" value="MFS_sugar_transport-like"/>
</dbReference>
<dbReference type="AlphaFoldDB" id="A0A8H5T483"/>
<evidence type="ECO:0000256" key="2">
    <source>
        <dbReference type="ARBA" id="ARBA00010992"/>
    </source>
</evidence>
<feature type="domain" description="Major facilitator superfamily (MFS) profile" evidence="9">
    <location>
        <begin position="1"/>
        <end position="435"/>
    </location>
</feature>
<dbReference type="Gene3D" id="1.20.1250.20">
    <property type="entry name" value="MFS general substrate transporter like domains"/>
    <property type="match status" value="1"/>
</dbReference>
<reference evidence="10 11" key="1">
    <citation type="submission" date="2020-05" db="EMBL/GenBank/DDBJ databases">
        <title>Identification and distribution of gene clusters putatively required for synthesis of sphingolipid metabolism inhibitors in phylogenetically diverse species of the filamentous fungus Fusarium.</title>
        <authorList>
            <person name="Kim H.-S."/>
            <person name="Busman M."/>
            <person name="Brown D.W."/>
            <person name="Divon H."/>
            <person name="Uhlig S."/>
            <person name="Proctor R.H."/>
        </authorList>
    </citation>
    <scope>NUCLEOTIDE SEQUENCE [LARGE SCALE GENOMIC DNA]</scope>
    <source>
        <strain evidence="10 11">NRRL 20693</strain>
    </source>
</reference>
<accession>A0A8H5T483</accession>
<evidence type="ECO:0000256" key="8">
    <source>
        <dbReference type="SAM" id="Phobius"/>
    </source>
</evidence>
<comment type="caution">
    <text evidence="10">The sequence shown here is derived from an EMBL/GenBank/DDBJ whole genome shotgun (WGS) entry which is preliminary data.</text>
</comment>
<dbReference type="PANTHER" id="PTHR48022">
    <property type="entry name" value="PLASTIDIC GLUCOSE TRANSPORTER 4"/>
    <property type="match status" value="1"/>
</dbReference>
<feature type="transmembrane region" description="Helical" evidence="8">
    <location>
        <begin position="382"/>
        <end position="402"/>
    </location>
</feature>
<keyword evidence="11" id="KW-1185">Reference proteome</keyword>
<protein>
    <submittedName>
        <fullName evidence="10">Lactose permease</fullName>
    </submittedName>
</protein>
<feature type="transmembrane region" description="Helical" evidence="8">
    <location>
        <begin position="86"/>
        <end position="108"/>
    </location>
</feature>
<evidence type="ECO:0000256" key="3">
    <source>
        <dbReference type="ARBA" id="ARBA00022448"/>
    </source>
</evidence>
<feature type="transmembrane region" description="Helical" evidence="8">
    <location>
        <begin position="242"/>
        <end position="258"/>
    </location>
</feature>
<dbReference type="PANTHER" id="PTHR48022:SF70">
    <property type="entry name" value="MONOSACCHARIDE TRANSPORTER, PUTATIVE (AFU_ORTHOLOGUE AFUA_5G14540)-RELATED"/>
    <property type="match status" value="1"/>
</dbReference>
<sequence>MNGYDGSLMGSINVLPEYQDYYGLGKGGSTSTGLVFSIFQIGQMVGALFSWVCDWQGRKTTLAVSSFFVCASVVFTAVAPTLSSFIGARFLLSFFSTINTVAAPTLLVEIAPPLHRATVAGTYNTLYYIGSIIATFTLYGANIHLSGNIKWRLPLWLQILCPGLVCLGSWFLPESPRWLIAQGRDEEAQNFIIKYHANGDTDHPIVAIEMHEIRESLSETQSRSKWACFDLRSLYRSPARRYRIMLVIAMSWFGQFSGNNVSSYYLPIMVENVGITSTNLVLLLNAIYALTGWVAATVGARLHDVLGRRKMLMGSCLGMSVALAIVAATAAEYERSGGIPSSSASIAFIFIFGVIFAVGFTPMQPIYPAEVLANDMRANGMMIYSITSGCAGFVNTFAAPIAMQKIRYWFYVFFVFWDLFEFAFIYLFFVETKGRTLEELTVVFAAENPRKASTRLI</sequence>
<keyword evidence="5 8" id="KW-1133">Transmembrane helix</keyword>
<comment type="similarity">
    <text evidence="2 7">Belongs to the major facilitator superfamily. Sugar transporter (TC 2.A.1.1) family.</text>
</comment>
<feature type="transmembrane region" description="Helical" evidence="8">
    <location>
        <begin position="34"/>
        <end position="53"/>
    </location>
</feature>
<dbReference type="InterPro" id="IPR036259">
    <property type="entry name" value="MFS_trans_sf"/>
</dbReference>
<dbReference type="Pfam" id="PF00083">
    <property type="entry name" value="Sugar_tr"/>
    <property type="match status" value="1"/>
</dbReference>
<dbReference type="SUPFAM" id="SSF103473">
    <property type="entry name" value="MFS general substrate transporter"/>
    <property type="match status" value="1"/>
</dbReference>
<feature type="transmembrane region" description="Helical" evidence="8">
    <location>
        <begin position="120"/>
        <end position="141"/>
    </location>
</feature>
<evidence type="ECO:0000313" key="10">
    <source>
        <dbReference type="EMBL" id="KAF5664346.1"/>
    </source>
</evidence>
<evidence type="ECO:0000256" key="1">
    <source>
        <dbReference type="ARBA" id="ARBA00004141"/>
    </source>
</evidence>
<evidence type="ECO:0000256" key="6">
    <source>
        <dbReference type="ARBA" id="ARBA00023136"/>
    </source>
</evidence>
<organism evidence="10 11">
    <name type="scientific">Fusarium heterosporum</name>
    <dbReference type="NCBI Taxonomy" id="42747"/>
    <lineage>
        <taxon>Eukaryota</taxon>
        <taxon>Fungi</taxon>
        <taxon>Dikarya</taxon>
        <taxon>Ascomycota</taxon>
        <taxon>Pezizomycotina</taxon>
        <taxon>Sordariomycetes</taxon>
        <taxon>Hypocreomycetidae</taxon>
        <taxon>Hypocreales</taxon>
        <taxon>Nectriaceae</taxon>
        <taxon>Fusarium</taxon>
        <taxon>Fusarium heterosporum species complex</taxon>
    </lineage>
</organism>
<evidence type="ECO:0000259" key="9">
    <source>
        <dbReference type="PROSITE" id="PS50850"/>
    </source>
</evidence>
<feature type="transmembrane region" description="Helical" evidence="8">
    <location>
        <begin position="343"/>
        <end position="361"/>
    </location>
</feature>
<dbReference type="InterPro" id="IPR020846">
    <property type="entry name" value="MFS_dom"/>
</dbReference>
<feature type="transmembrane region" description="Helical" evidence="8">
    <location>
        <begin position="278"/>
        <end position="300"/>
    </location>
</feature>
<dbReference type="EMBL" id="JAAGWQ010000134">
    <property type="protein sequence ID" value="KAF5664346.1"/>
    <property type="molecule type" value="Genomic_DNA"/>
</dbReference>
<dbReference type="InterPro" id="IPR050360">
    <property type="entry name" value="MFS_Sugar_Transporters"/>
</dbReference>
<keyword evidence="4 8" id="KW-0812">Transmembrane</keyword>
<evidence type="ECO:0000256" key="4">
    <source>
        <dbReference type="ARBA" id="ARBA00022692"/>
    </source>
</evidence>
<feature type="transmembrane region" description="Helical" evidence="8">
    <location>
        <begin position="312"/>
        <end position="331"/>
    </location>
</feature>
<keyword evidence="3 7" id="KW-0813">Transport</keyword>
<dbReference type="InterPro" id="IPR003663">
    <property type="entry name" value="Sugar/inositol_transpt"/>
</dbReference>
<name>A0A8H5T483_FUSHE</name>
<feature type="transmembrane region" description="Helical" evidence="8">
    <location>
        <begin position="408"/>
        <end position="429"/>
    </location>
</feature>
<feature type="transmembrane region" description="Helical" evidence="8">
    <location>
        <begin position="153"/>
        <end position="172"/>
    </location>
</feature>
<keyword evidence="6 8" id="KW-0472">Membrane</keyword>
<dbReference type="FunFam" id="1.20.1250.20:FF:000134">
    <property type="entry name" value="MFS sugar transporter protein"/>
    <property type="match status" value="1"/>
</dbReference>
<comment type="subcellular location">
    <subcellularLocation>
        <location evidence="1">Membrane</location>
        <topology evidence="1">Multi-pass membrane protein</topology>
    </subcellularLocation>
</comment>
<dbReference type="NCBIfam" id="TIGR00879">
    <property type="entry name" value="SP"/>
    <property type="match status" value="1"/>
</dbReference>
<evidence type="ECO:0000313" key="11">
    <source>
        <dbReference type="Proteomes" id="UP000567885"/>
    </source>
</evidence>
<dbReference type="Proteomes" id="UP000567885">
    <property type="component" value="Unassembled WGS sequence"/>
</dbReference>
<gene>
    <name evidence="10" type="ORF">FHETE_7103</name>
</gene>
<dbReference type="PROSITE" id="PS50850">
    <property type="entry name" value="MFS"/>
    <property type="match status" value="1"/>
</dbReference>
<evidence type="ECO:0000256" key="7">
    <source>
        <dbReference type="RuleBase" id="RU003346"/>
    </source>
</evidence>